<dbReference type="Pfam" id="PF04999">
    <property type="entry name" value="FtsL"/>
    <property type="match status" value="1"/>
</dbReference>
<organism evidence="8 9">
    <name type="scientific">Ignatzschineria ureiclastica</name>
    <dbReference type="NCBI Taxonomy" id="472582"/>
    <lineage>
        <taxon>Bacteria</taxon>
        <taxon>Pseudomonadati</taxon>
        <taxon>Pseudomonadota</taxon>
        <taxon>Gammaproteobacteria</taxon>
        <taxon>Cardiobacteriales</taxon>
        <taxon>Ignatzschineriaceae</taxon>
        <taxon>Ignatzschineria</taxon>
    </lineage>
</organism>
<keyword evidence="4" id="KW-0812">Transmembrane</keyword>
<keyword evidence="9" id="KW-1185">Reference proteome</keyword>
<dbReference type="OrthoDB" id="5298556at2"/>
<keyword evidence="6" id="KW-0472">Membrane</keyword>
<protein>
    <submittedName>
        <fullName evidence="8">Cell division protein FtsL</fullName>
    </submittedName>
</protein>
<reference evidence="9" key="1">
    <citation type="submission" date="2018-05" db="EMBL/GenBank/DDBJ databases">
        <title>Ignatzschineria dubaiensis sp. nov., isolated from necrotic foot tissues of dromedaries (Camelus dromedarius) and associated maggots in Dubai, United Arab Emirates.</title>
        <authorList>
            <person name="Tsang C.C."/>
            <person name="Tang J.Y.M."/>
            <person name="Fong J.Y.H."/>
            <person name="Kinne J."/>
            <person name="Lee H.H."/>
            <person name="Joseph M."/>
            <person name="Jose S."/>
            <person name="Schuster R.K."/>
            <person name="Tang Y."/>
            <person name="Sivakumar S."/>
            <person name="Chen J.H.K."/>
            <person name="Teng J.L.L."/>
            <person name="Lau S.K.P."/>
            <person name="Wernery U."/>
            <person name="Woo P.C.Y."/>
        </authorList>
    </citation>
    <scope>NUCLEOTIDE SEQUENCE [LARGE SCALE GENOMIC DNA]</scope>
    <source>
        <strain evidence="9">KCTC 22644</strain>
    </source>
</reference>
<evidence type="ECO:0000256" key="4">
    <source>
        <dbReference type="ARBA" id="ARBA00022692"/>
    </source>
</evidence>
<evidence type="ECO:0000256" key="3">
    <source>
        <dbReference type="ARBA" id="ARBA00022618"/>
    </source>
</evidence>
<dbReference type="GO" id="GO:0051301">
    <property type="term" value="P:cell division"/>
    <property type="evidence" value="ECO:0007669"/>
    <property type="project" value="UniProtKB-KW"/>
</dbReference>
<evidence type="ECO:0000313" key="8">
    <source>
        <dbReference type="EMBL" id="PWD81683.1"/>
    </source>
</evidence>
<evidence type="ECO:0000256" key="2">
    <source>
        <dbReference type="ARBA" id="ARBA00022475"/>
    </source>
</evidence>
<comment type="subcellular location">
    <subcellularLocation>
        <location evidence="1">Cell membrane</location>
        <topology evidence="1">Single-pass type II membrane protein</topology>
    </subcellularLocation>
</comment>
<comment type="caution">
    <text evidence="8">The sequence shown here is derived from an EMBL/GenBank/DDBJ whole genome shotgun (WGS) entry which is preliminary data.</text>
</comment>
<keyword evidence="7" id="KW-0131">Cell cycle</keyword>
<evidence type="ECO:0000256" key="1">
    <source>
        <dbReference type="ARBA" id="ARBA00004401"/>
    </source>
</evidence>
<dbReference type="Proteomes" id="UP000245020">
    <property type="component" value="Unassembled WGS sequence"/>
</dbReference>
<evidence type="ECO:0000256" key="5">
    <source>
        <dbReference type="ARBA" id="ARBA00022989"/>
    </source>
</evidence>
<keyword evidence="3 8" id="KW-0132">Cell division</keyword>
<evidence type="ECO:0000256" key="6">
    <source>
        <dbReference type="ARBA" id="ARBA00023136"/>
    </source>
</evidence>
<gene>
    <name evidence="8" type="ORF">DC083_00340</name>
</gene>
<dbReference type="AlphaFoldDB" id="A0A2U2AGA0"/>
<evidence type="ECO:0000256" key="7">
    <source>
        <dbReference type="ARBA" id="ARBA00023306"/>
    </source>
</evidence>
<evidence type="ECO:0000313" key="9">
    <source>
        <dbReference type="Proteomes" id="UP000245020"/>
    </source>
</evidence>
<dbReference type="RefSeq" id="WP_109188316.1">
    <property type="nucleotide sequence ID" value="NZ_BMYA01000001.1"/>
</dbReference>
<proteinExistence type="predicted"/>
<dbReference type="InterPro" id="IPR011922">
    <property type="entry name" value="Cell_div_FtsL"/>
</dbReference>
<dbReference type="GO" id="GO:0005886">
    <property type="term" value="C:plasma membrane"/>
    <property type="evidence" value="ECO:0007669"/>
    <property type="project" value="UniProtKB-SubCell"/>
</dbReference>
<dbReference type="EMBL" id="QEWQ01000001">
    <property type="protein sequence ID" value="PWD81683.1"/>
    <property type="molecule type" value="Genomic_DNA"/>
</dbReference>
<keyword evidence="5" id="KW-1133">Transmembrane helix</keyword>
<keyword evidence="2" id="KW-1003">Cell membrane</keyword>
<sequence length="105" mass="12115">MRVEKLIIVVMLAVVSLGVNRAMTIQEGYKLWNEIDHLERANRSLQEEYGRLRLEESMLVTEALLDQETREQLHMVVPDETAVVYIIETDTDVKYVGLEPTINAQ</sequence>
<name>A0A2U2AGA0_9GAMM</name>
<accession>A0A2U2AGA0</accession>